<evidence type="ECO:0000256" key="2">
    <source>
        <dbReference type="ARBA" id="ARBA00022670"/>
    </source>
</evidence>
<evidence type="ECO:0000256" key="4">
    <source>
        <dbReference type="ARBA" id="ARBA00022825"/>
    </source>
</evidence>
<comment type="caution">
    <text evidence="5">The sequence shown here is derived from an EMBL/GenBank/DDBJ whole genome shotgun (WGS) entry which is preliminary data.</text>
</comment>
<sequence length="208" mass="23969">MKFYLSSFKIGNEERKLIELTGNGNKKVAYINNALDFATDLERKNKSDIADVIELQRLGFSVDILDLKMYFHNHEGLKEKLDQYDVIWVRGGNSFVLAQAMRLSGFDEIIKKYYREKRDILYGGYSAGGCILGPTLKGIHLADEPEQKPYGNEHQAIWEGLCILDYVIVPHYKSDHKESNDMDRAIEFMIENKILFKALRDGEVLIIE</sequence>
<evidence type="ECO:0000313" key="5">
    <source>
        <dbReference type="EMBL" id="KOO51095.1"/>
    </source>
</evidence>
<dbReference type="PANTHER" id="PTHR20842:SF0">
    <property type="entry name" value="ALPHA-ASPARTYL DIPEPTIDASE"/>
    <property type="match status" value="1"/>
</dbReference>
<dbReference type="Pfam" id="PF03575">
    <property type="entry name" value="Peptidase_S51"/>
    <property type="match status" value="1"/>
</dbReference>
<dbReference type="OrthoDB" id="9778515at2"/>
<protein>
    <recommendedName>
        <fullName evidence="7">Peptidase</fullName>
    </recommendedName>
</protein>
<comment type="similarity">
    <text evidence="1">Belongs to the peptidase S51 family.</text>
</comment>
<reference evidence="6" key="1">
    <citation type="submission" date="2015-08" db="EMBL/GenBank/DDBJ databases">
        <title>Fjat-10028 dsm 16317.</title>
        <authorList>
            <person name="Liu B."/>
            <person name="Wang J."/>
            <person name="Zhu Y."/>
            <person name="Liu G."/>
            <person name="Chen Q."/>
            <person name="Chen Z."/>
            <person name="Lan J."/>
            <person name="Che J."/>
            <person name="Ge C."/>
            <person name="Shi H."/>
            <person name="Pan Z."/>
            <person name="Liu X."/>
        </authorList>
    </citation>
    <scope>NUCLEOTIDE SEQUENCE [LARGE SCALE GENOMIC DNA]</scope>
    <source>
        <strain evidence="6">DSM 16317</strain>
    </source>
</reference>
<dbReference type="AlphaFoldDB" id="A0A0M0LJ46"/>
<keyword evidence="6" id="KW-1185">Reference proteome</keyword>
<keyword evidence="3" id="KW-0378">Hydrolase</keyword>
<dbReference type="InterPro" id="IPR029062">
    <property type="entry name" value="Class_I_gatase-like"/>
</dbReference>
<dbReference type="InterPro" id="IPR005320">
    <property type="entry name" value="Peptidase_S51"/>
</dbReference>
<proteinExistence type="inferred from homology"/>
<name>A0A0M0LJ46_9BACL</name>
<dbReference type="Gene3D" id="3.40.50.880">
    <property type="match status" value="1"/>
</dbReference>
<keyword evidence="2" id="KW-0645">Protease</keyword>
<organism evidence="5 6">
    <name type="scientific">Viridibacillus arvi</name>
    <dbReference type="NCBI Taxonomy" id="263475"/>
    <lineage>
        <taxon>Bacteria</taxon>
        <taxon>Bacillati</taxon>
        <taxon>Bacillota</taxon>
        <taxon>Bacilli</taxon>
        <taxon>Bacillales</taxon>
        <taxon>Caryophanaceae</taxon>
        <taxon>Viridibacillus</taxon>
    </lineage>
</organism>
<dbReference type="GO" id="GO:0006508">
    <property type="term" value="P:proteolysis"/>
    <property type="evidence" value="ECO:0007669"/>
    <property type="project" value="UniProtKB-KW"/>
</dbReference>
<dbReference type="EMBL" id="LILB01000001">
    <property type="protein sequence ID" value="KOO51095.1"/>
    <property type="molecule type" value="Genomic_DNA"/>
</dbReference>
<evidence type="ECO:0000256" key="3">
    <source>
        <dbReference type="ARBA" id="ARBA00022801"/>
    </source>
</evidence>
<dbReference type="GeneID" id="301134676"/>
<evidence type="ECO:0000313" key="6">
    <source>
        <dbReference type="Proteomes" id="UP000036867"/>
    </source>
</evidence>
<dbReference type="STRING" id="263475.AMD00_00885"/>
<dbReference type="SUPFAM" id="SSF52317">
    <property type="entry name" value="Class I glutamine amidotransferase-like"/>
    <property type="match status" value="1"/>
</dbReference>
<dbReference type="PATRIC" id="fig|263475.3.peg.488"/>
<dbReference type="GO" id="GO:0008236">
    <property type="term" value="F:serine-type peptidase activity"/>
    <property type="evidence" value="ECO:0007669"/>
    <property type="project" value="UniProtKB-KW"/>
</dbReference>
<accession>A0A0M0LJ46</accession>
<dbReference type="Proteomes" id="UP000036867">
    <property type="component" value="Unassembled WGS sequence"/>
</dbReference>
<dbReference type="RefSeq" id="WP_053415217.1">
    <property type="nucleotide sequence ID" value="NZ_LILB01000001.1"/>
</dbReference>
<dbReference type="PANTHER" id="PTHR20842">
    <property type="entry name" value="PROTEASE S51 ALPHA-ASPARTYL DIPEPTIDASE"/>
    <property type="match status" value="1"/>
</dbReference>
<evidence type="ECO:0000256" key="1">
    <source>
        <dbReference type="ARBA" id="ARBA00006534"/>
    </source>
</evidence>
<gene>
    <name evidence="5" type="ORF">AMD00_00885</name>
</gene>
<evidence type="ECO:0008006" key="7">
    <source>
        <dbReference type="Google" id="ProtNLM"/>
    </source>
</evidence>
<keyword evidence="4" id="KW-0720">Serine protease</keyword>